<dbReference type="InterPro" id="IPR018499">
    <property type="entry name" value="Tetraspanin/Peripherin"/>
</dbReference>
<dbReference type="AlphaFoldDB" id="A0AAN7ZIN7"/>
<dbReference type="PIRSF" id="PIRSF002419">
    <property type="entry name" value="Tetraspanin"/>
    <property type="match status" value="1"/>
</dbReference>
<gene>
    <name evidence="7" type="ORF">RI129_006647</name>
</gene>
<evidence type="ECO:0000256" key="4">
    <source>
        <dbReference type="ARBA" id="ARBA00022989"/>
    </source>
</evidence>
<feature type="transmembrane region" description="Helical" evidence="6">
    <location>
        <begin position="205"/>
        <end position="230"/>
    </location>
</feature>
<protein>
    <recommendedName>
        <fullName evidence="6">Tetraspanin</fullName>
    </recommendedName>
</protein>
<sequence length="267" mass="30203">MADNLDFGMKCIKYMLCASNFMFVIIGILMIVIGSSVTQVYSEFEVFLESHHFSPATLIISVGITMCIVSLFGCIGAWKRSTFLVNFYTLLLCILFIMEISAAIVAYVKRNSIEESIEIEMRNSMRDYNKSEAATEGWDFVQDRLACCGVHKMEDWASHEINGTLITIENRTFTIPKSCCVTSYCLYVFSTGCLDKVAYIISESAFMIGTGGFCVALVQLLGIVFGNMLARNIRRIKTREEMNRQNQRHIIYNLENENYGLKNSSKA</sequence>
<evidence type="ECO:0000256" key="1">
    <source>
        <dbReference type="ARBA" id="ARBA00004141"/>
    </source>
</evidence>
<evidence type="ECO:0000256" key="6">
    <source>
        <dbReference type="RuleBase" id="RU361218"/>
    </source>
</evidence>
<dbReference type="InterPro" id="IPR008952">
    <property type="entry name" value="Tetraspanin_EC2_sf"/>
</dbReference>
<comment type="caution">
    <text evidence="7">The sequence shown here is derived from an EMBL/GenBank/DDBJ whole genome shotgun (WGS) entry which is preliminary data.</text>
</comment>
<evidence type="ECO:0000256" key="3">
    <source>
        <dbReference type="ARBA" id="ARBA00022692"/>
    </source>
</evidence>
<keyword evidence="4 6" id="KW-1133">Transmembrane helix</keyword>
<evidence type="ECO:0000313" key="8">
    <source>
        <dbReference type="Proteomes" id="UP001329430"/>
    </source>
</evidence>
<dbReference type="Pfam" id="PF00335">
    <property type="entry name" value="Tetraspanin"/>
    <property type="match status" value="1"/>
</dbReference>
<feature type="transmembrane region" description="Helical" evidence="6">
    <location>
        <begin position="12"/>
        <end position="33"/>
    </location>
</feature>
<dbReference type="PANTHER" id="PTHR19282">
    <property type="entry name" value="TETRASPANIN"/>
    <property type="match status" value="1"/>
</dbReference>
<comment type="similarity">
    <text evidence="2 6">Belongs to the tetraspanin (TM4SF) family.</text>
</comment>
<dbReference type="Proteomes" id="UP001329430">
    <property type="component" value="Chromosome 4"/>
</dbReference>
<dbReference type="PRINTS" id="PR00259">
    <property type="entry name" value="TMFOUR"/>
</dbReference>
<keyword evidence="3 6" id="KW-0812">Transmembrane</keyword>
<evidence type="ECO:0000256" key="2">
    <source>
        <dbReference type="ARBA" id="ARBA00006840"/>
    </source>
</evidence>
<organism evidence="7 8">
    <name type="scientific">Pyrocoelia pectoralis</name>
    <dbReference type="NCBI Taxonomy" id="417401"/>
    <lineage>
        <taxon>Eukaryota</taxon>
        <taxon>Metazoa</taxon>
        <taxon>Ecdysozoa</taxon>
        <taxon>Arthropoda</taxon>
        <taxon>Hexapoda</taxon>
        <taxon>Insecta</taxon>
        <taxon>Pterygota</taxon>
        <taxon>Neoptera</taxon>
        <taxon>Endopterygota</taxon>
        <taxon>Coleoptera</taxon>
        <taxon>Polyphaga</taxon>
        <taxon>Elateriformia</taxon>
        <taxon>Elateroidea</taxon>
        <taxon>Lampyridae</taxon>
        <taxon>Lampyrinae</taxon>
        <taxon>Pyrocoelia</taxon>
    </lineage>
</organism>
<evidence type="ECO:0000313" key="7">
    <source>
        <dbReference type="EMBL" id="KAK5645347.1"/>
    </source>
</evidence>
<feature type="transmembrane region" description="Helical" evidence="6">
    <location>
        <begin position="53"/>
        <end position="75"/>
    </location>
</feature>
<comment type="subcellular location">
    <subcellularLocation>
        <location evidence="1 6">Membrane</location>
        <topology evidence="1 6">Multi-pass membrane protein</topology>
    </subcellularLocation>
</comment>
<evidence type="ECO:0000256" key="5">
    <source>
        <dbReference type="ARBA" id="ARBA00023136"/>
    </source>
</evidence>
<reference evidence="7 8" key="1">
    <citation type="journal article" date="2024" name="Insects">
        <title>An Improved Chromosome-Level Genome Assembly of the Firefly Pyrocoelia pectoralis.</title>
        <authorList>
            <person name="Fu X."/>
            <person name="Meyer-Rochow V.B."/>
            <person name="Ballantyne L."/>
            <person name="Zhu X."/>
        </authorList>
    </citation>
    <scope>NUCLEOTIDE SEQUENCE [LARGE SCALE GENOMIC DNA]</scope>
    <source>
        <strain evidence="7">XCY_ONT2</strain>
    </source>
</reference>
<keyword evidence="8" id="KW-1185">Reference proteome</keyword>
<proteinExistence type="inferred from homology"/>
<feature type="transmembrane region" description="Helical" evidence="6">
    <location>
        <begin position="87"/>
        <end position="108"/>
    </location>
</feature>
<keyword evidence="5 6" id="KW-0472">Membrane</keyword>
<dbReference type="PANTHER" id="PTHR19282:SF28">
    <property type="entry name" value="TETRASPANIN"/>
    <property type="match status" value="1"/>
</dbReference>
<name>A0AAN7ZIN7_9COLE</name>
<dbReference type="CDD" id="cd03127">
    <property type="entry name" value="tetraspanin_LEL"/>
    <property type="match status" value="1"/>
</dbReference>
<dbReference type="InterPro" id="IPR000301">
    <property type="entry name" value="Tetraspanin_animals"/>
</dbReference>
<dbReference type="EMBL" id="JAVRBK010000004">
    <property type="protein sequence ID" value="KAK5645347.1"/>
    <property type="molecule type" value="Genomic_DNA"/>
</dbReference>
<dbReference type="Gene3D" id="1.10.1450.10">
    <property type="entry name" value="Tetraspanin"/>
    <property type="match status" value="1"/>
</dbReference>
<dbReference type="GO" id="GO:0005886">
    <property type="term" value="C:plasma membrane"/>
    <property type="evidence" value="ECO:0007669"/>
    <property type="project" value="TreeGrafter"/>
</dbReference>
<dbReference type="SUPFAM" id="SSF48652">
    <property type="entry name" value="Tetraspanin"/>
    <property type="match status" value="1"/>
</dbReference>
<accession>A0AAN7ZIN7</accession>